<dbReference type="EMBL" id="SPHZ02000010">
    <property type="protein sequence ID" value="KAF0896947.1"/>
    <property type="molecule type" value="Genomic_DNA"/>
</dbReference>
<evidence type="ECO:0000313" key="2">
    <source>
        <dbReference type="EMBL" id="KAF0896947.1"/>
    </source>
</evidence>
<comment type="caution">
    <text evidence="2">The sequence shown here is derived from an EMBL/GenBank/DDBJ whole genome shotgun (WGS) entry which is preliminary data.</text>
</comment>
<proteinExistence type="predicted"/>
<accession>A0A6G1CAD1</accession>
<reference evidence="2 3" key="1">
    <citation type="submission" date="2019-11" db="EMBL/GenBank/DDBJ databases">
        <title>Whole genome sequence of Oryza granulata.</title>
        <authorList>
            <person name="Li W."/>
        </authorList>
    </citation>
    <scope>NUCLEOTIDE SEQUENCE [LARGE SCALE GENOMIC DNA]</scope>
    <source>
        <strain evidence="3">cv. Menghai</strain>
        <tissue evidence="2">Leaf</tissue>
    </source>
</reference>
<organism evidence="2 3">
    <name type="scientific">Oryza meyeriana var. granulata</name>
    <dbReference type="NCBI Taxonomy" id="110450"/>
    <lineage>
        <taxon>Eukaryota</taxon>
        <taxon>Viridiplantae</taxon>
        <taxon>Streptophyta</taxon>
        <taxon>Embryophyta</taxon>
        <taxon>Tracheophyta</taxon>
        <taxon>Spermatophyta</taxon>
        <taxon>Magnoliopsida</taxon>
        <taxon>Liliopsida</taxon>
        <taxon>Poales</taxon>
        <taxon>Poaceae</taxon>
        <taxon>BOP clade</taxon>
        <taxon>Oryzoideae</taxon>
        <taxon>Oryzeae</taxon>
        <taxon>Oryzinae</taxon>
        <taxon>Oryza</taxon>
        <taxon>Oryza meyeriana</taxon>
    </lineage>
</organism>
<evidence type="ECO:0000313" key="3">
    <source>
        <dbReference type="Proteomes" id="UP000479710"/>
    </source>
</evidence>
<dbReference type="Proteomes" id="UP000479710">
    <property type="component" value="Unassembled WGS sequence"/>
</dbReference>
<name>A0A6G1CAD1_9ORYZ</name>
<dbReference type="AlphaFoldDB" id="A0A6G1CAD1"/>
<protein>
    <submittedName>
        <fullName evidence="2">Uncharacterized protein</fullName>
    </submittedName>
</protein>
<feature type="compositionally biased region" description="Pro residues" evidence="1">
    <location>
        <begin position="158"/>
        <end position="172"/>
    </location>
</feature>
<feature type="region of interest" description="Disordered" evidence="1">
    <location>
        <begin position="153"/>
        <end position="206"/>
    </location>
</feature>
<keyword evidence="3" id="KW-1185">Reference proteome</keyword>
<evidence type="ECO:0000256" key="1">
    <source>
        <dbReference type="SAM" id="MobiDB-lite"/>
    </source>
</evidence>
<gene>
    <name evidence="2" type="ORF">E2562_030793</name>
</gene>
<sequence>MAIEHGPRHPLSPSSHRPCSAVSIILKSHWLLPPPRLSGPDVPMPVACHRPAPRVSFASLASSHPQPPPSFSRRLPHAEAFEQLLDQSTARLSSDQQSANPPRLLLARLSIAPSPSPRLQHAAALYPLRNKAEAASTIPNKAEAAARALLRCRQDSTPAPPPDAKALEPPPSSSASAHHRSAVCSQAVGPDPVPSLPPSSTLGLPS</sequence>